<dbReference type="EMBL" id="PYGA01000025">
    <property type="protein sequence ID" value="PSK89659.1"/>
    <property type="molecule type" value="Genomic_DNA"/>
</dbReference>
<evidence type="ECO:0000256" key="3">
    <source>
        <dbReference type="ARBA" id="ARBA00022475"/>
    </source>
</evidence>
<sequence>MTENEAPSRAERAITGIENALATLAALALGAMLLVMVAEVVMRYILSAPLGWTVGFVQDYLMVAVFFLGLSYSYRTGAHVTIDFVYRRQGPRGRLAMALIGDVLSFALFALVFAAGVATTAHAWTLGEIPAPGGGALSWPVWTSHVFVPLGCGVLLLRLAATIAAHRSGPARADLEAGT</sequence>
<dbReference type="PANTHER" id="PTHR35011">
    <property type="entry name" value="2,3-DIKETO-L-GULONATE TRAP TRANSPORTER SMALL PERMEASE PROTEIN YIAM"/>
    <property type="match status" value="1"/>
</dbReference>
<evidence type="ECO:0000256" key="6">
    <source>
        <dbReference type="ARBA" id="ARBA00022989"/>
    </source>
</evidence>
<dbReference type="GO" id="GO:0005886">
    <property type="term" value="C:plasma membrane"/>
    <property type="evidence" value="ECO:0007669"/>
    <property type="project" value="UniProtKB-SubCell"/>
</dbReference>
<evidence type="ECO:0000259" key="10">
    <source>
        <dbReference type="Pfam" id="PF04290"/>
    </source>
</evidence>
<evidence type="ECO:0000313" key="11">
    <source>
        <dbReference type="EMBL" id="PSK89659.1"/>
    </source>
</evidence>
<dbReference type="PANTHER" id="PTHR35011:SF10">
    <property type="entry name" value="TRAP TRANSPORTER SMALL PERMEASE PROTEIN"/>
    <property type="match status" value="1"/>
</dbReference>
<dbReference type="InterPro" id="IPR055348">
    <property type="entry name" value="DctQ"/>
</dbReference>
<feature type="transmembrane region" description="Helical" evidence="9">
    <location>
        <begin position="139"/>
        <end position="157"/>
    </location>
</feature>
<proteinExistence type="inferred from homology"/>
<evidence type="ECO:0000313" key="12">
    <source>
        <dbReference type="Proteomes" id="UP000240542"/>
    </source>
</evidence>
<keyword evidence="5 9" id="KW-0812">Transmembrane</keyword>
<keyword evidence="12" id="KW-1185">Reference proteome</keyword>
<feature type="transmembrane region" description="Helical" evidence="9">
    <location>
        <begin position="21"/>
        <end position="46"/>
    </location>
</feature>
<feature type="domain" description="Tripartite ATP-independent periplasmic transporters DctQ component" evidence="10">
    <location>
        <begin position="32"/>
        <end position="164"/>
    </location>
</feature>
<evidence type="ECO:0000256" key="7">
    <source>
        <dbReference type="ARBA" id="ARBA00023136"/>
    </source>
</evidence>
<dbReference type="RefSeq" id="WP_106586105.1">
    <property type="nucleotide sequence ID" value="NZ_PYGA01000025.1"/>
</dbReference>
<feature type="transmembrane region" description="Helical" evidence="9">
    <location>
        <begin position="52"/>
        <end position="74"/>
    </location>
</feature>
<evidence type="ECO:0000256" key="4">
    <source>
        <dbReference type="ARBA" id="ARBA00022519"/>
    </source>
</evidence>
<protein>
    <submittedName>
        <fullName evidence="11">TRAP-type mannitol/chloroaromatic compound transport system permease small subunit</fullName>
    </submittedName>
</protein>
<keyword evidence="7 9" id="KW-0472">Membrane</keyword>
<comment type="caution">
    <text evidence="11">The sequence shown here is derived from an EMBL/GenBank/DDBJ whole genome shotgun (WGS) entry which is preliminary data.</text>
</comment>
<comment type="subcellular location">
    <subcellularLocation>
        <location evidence="1">Cell inner membrane</location>
        <topology evidence="1">Multi-pass membrane protein</topology>
    </subcellularLocation>
</comment>
<evidence type="ECO:0000256" key="5">
    <source>
        <dbReference type="ARBA" id="ARBA00022692"/>
    </source>
</evidence>
<evidence type="ECO:0000256" key="9">
    <source>
        <dbReference type="SAM" id="Phobius"/>
    </source>
</evidence>
<dbReference type="OrthoDB" id="4804620at2"/>
<evidence type="ECO:0000256" key="8">
    <source>
        <dbReference type="ARBA" id="ARBA00038436"/>
    </source>
</evidence>
<comment type="similarity">
    <text evidence="8">Belongs to the TRAP transporter small permease family.</text>
</comment>
<evidence type="ECO:0000256" key="1">
    <source>
        <dbReference type="ARBA" id="ARBA00004429"/>
    </source>
</evidence>
<keyword evidence="3" id="KW-1003">Cell membrane</keyword>
<gene>
    <name evidence="11" type="ORF">CLV63_12553</name>
</gene>
<organism evidence="11 12">
    <name type="scientific">Murinocardiopsis flavida</name>
    <dbReference type="NCBI Taxonomy" id="645275"/>
    <lineage>
        <taxon>Bacteria</taxon>
        <taxon>Bacillati</taxon>
        <taxon>Actinomycetota</taxon>
        <taxon>Actinomycetes</taxon>
        <taxon>Streptosporangiales</taxon>
        <taxon>Nocardiopsidaceae</taxon>
        <taxon>Murinocardiopsis</taxon>
    </lineage>
</organism>
<keyword evidence="4" id="KW-0997">Cell inner membrane</keyword>
<dbReference type="Pfam" id="PF04290">
    <property type="entry name" value="DctQ"/>
    <property type="match status" value="1"/>
</dbReference>
<keyword evidence="6 9" id="KW-1133">Transmembrane helix</keyword>
<dbReference type="InterPro" id="IPR007387">
    <property type="entry name" value="TRAP_DctQ"/>
</dbReference>
<dbReference type="AlphaFoldDB" id="A0A2P8CXI6"/>
<reference evidence="11 12" key="1">
    <citation type="submission" date="2018-03" db="EMBL/GenBank/DDBJ databases">
        <title>Genomic Encyclopedia of Archaeal and Bacterial Type Strains, Phase II (KMG-II): from individual species to whole genera.</title>
        <authorList>
            <person name="Goeker M."/>
        </authorList>
    </citation>
    <scope>NUCLEOTIDE SEQUENCE [LARGE SCALE GENOMIC DNA]</scope>
    <source>
        <strain evidence="11 12">DSM 45312</strain>
    </source>
</reference>
<keyword evidence="2" id="KW-0813">Transport</keyword>
<dbReference type="GO" id="GO:0015740">
    <property type="term" value="P:C4-dicarboxylate transport"/>
    <property type="evidence" value="ECO:0007669"/>
    <property type="project" value="TreeGrafter"/>
</dbReference>
<accession>A0A2P8CXI6</accession>
<dbReference type="Proteomes" id="UP000240542">
    <property type="component" value="Unassembled WGS sequence"/>
</dbReference>
<name>A0A2P8CXI6_9ACTN</name>
<evidence type="ECO:0000256" key="2">
    <source>
        <dbReference type="ARBA" id="ARBA00022448"/>
    </source>
</evidence>
<dbReference type="GO" id="GO:0022857">
    <property type="term" value="F:transmembrane transporter activity"/>
    <property type="evidence" value="ECO:0007669"/>
    <property type="project" value="TreeGrafter"/>
</dbReference>
<feature type="transmembrane region" description="Helical" evidence="9">
    <location>
        <begin position="95"/>
        <end position="119"/>
    </location>
</feature>